<evidence type="ECO:0000313" key="6">
    <source>
        <dbReference type="EnsemblPlants" id="AUR62028351-RA:cds"/>
    </source>
</evidence>
<dbReference type="Pfam" id="PF05198">
    <property type="entry name" value="IF3_N"/>
    <property type="match status" value="1"/>
</dbReference>
<evidence type="ECO:0000256" key="3">
    <source>
        <dbReference type="ARBA" id="ARBA00022917"/>
    </source>
</evidence>
<keyword evidence="7" id="KW-1185">Reference proteome</keyword>
<dbReference type="SUPFAM" id="SSF54364">
    <property type="entry name" value="Translation initiation factor IF3, N-terminal domain"/>
    <property type="match status" value="1"/>
</dbReference>
<evidence type="ECO:0000256" key="2">
    <source>
        <dbReference type="ARBA" id="ARBA00022540"/>
    </source>
</evidence>
<dbReference type="Gramene" id="AUR62028351-RA">
    <property type="protein sequence ID" value="AUR62028351-RA:cds"/>
    <property type="gene ID" value="AUR62028351"/>
</dbReference>
<evidence type="ECO:0000256" key="1">
    <source>
        <dbReference type="ARBA" id="ARBA00005439"/>
    </source>
</evidence>
<dbReference type="GO" id="GO:0032790">
    <property type="term" value="P:ribosome disassembly"/>
    <property type="evidence" value="ECO:0007669"/>
    <property type="project" value="TreeGrafter"/>
</dbReference>
<dbReference type="OMA" id="WRENEFR"/>
<dbReference type="InterPro" id="IPR001288">
    <property type="entry name" value="Translation_initiation_fac_3"/>
</dbReference>
<dbReference type="AlphaFoldDB" id="A0A803MFD3"/>
<dbReference type="Gene3D" id="3.30.110.10">
    <property type="entry name" value="Translation initiation factor 3 (IF-3), C-terminal domain"/>
    <property type="match status" value="1"/>
</dbReference>
<dbReference type="GO" id="GO:0005737">
    <property type="term" value="C:cytoplasm"/>
    <property type="evidence" value="ECO:0007669"/>
    <property type="project" value="UniProtKB-ARBA"/>
</dbReference>
<reference evidence="6" key="1">
    <citation type="journal article" date="2017" name="Nature">
        <title>The genome of Chenopodium quinoa.</title>
        <authorList>
            <person name="Jarvis D.E."/>
            <person name="Ho Y.S."/>
            <person name="Lightfoot D.J."/>
            <person name="Schmoeckel S.M."/>
            <person name="Li B."/>
            <person name="Borm T.J.A."/>
            <person name="Ohyanagi H."/>
            <person name="Mineta K."/>
            <person name="Michell C.T."/>
            <person name="Saber N."/>
            <person name="Kharbatia N.M."/>
            <person name="Rupper R.R."/>
            <person name="Sharp A.R."/>
            <person name="Dally N."/>
            <person name="Boughton B.A."/>
            <person name="Woo Y.H."/>
            <person name="Gao G."/>
            <person name="Schijlen E.G.W.M."/>
            <person name="Guo X."/>
            <person name="Momin A.A."/>
            <person name="Negrao S."/>
            <person name="Al-Babili S."/>
            <person name="Gehring C."/>
            <person name="Roessner U."/>
            <person name="Jung C."/>
            <person name="Murphy K."/>
            <person name="Arold S.T."/>
            <person name="Gojobori T."/>
            <person name="van der Linden C.G."/>
            <person name="van Loo E.N."/>
            <person name="Jellen E.N."/>
            <person name="Maughan P.J."/>
            <person name="Tester M."/>
        </authorList>
    </citation>
    <scope>NUCLEOTIDE SEQUENCE [LARGE SCALE GENOMIC DNA]</scope>
    <source>
        <strain evidence="6">cv. PI 614886</strain>
    </source>
</reference>
<feature type="region of interest" description="Disordered" evidence="4">
    <location>
        <begin position="228"/>
        <end position="269"/>
    </location>
</feature>
<evidence type="ECO:0000256" key="4">
    <source>
        <dbReference type="SAM" id="MobiDB-lite"/>
    </source>
</evidence>
<dbReference type="EnsemblPlants" id="AUR62028351-RA">
    <property type="protein sequence ID" value="AUR62028351-RA:cds"/>
    <property type="gene ID" value="AUR62028351"/>
</dbReference>
<evidence type="ECO:0000313" key="7">
    <source>
        <dbReference type="Proteomes" id="UP000596660"/>
    </source>
</evidence>
<evidence type="ECO:0000259" key="5">
    <source>
        <dbReference type="Pfam" id="PF05198"/>
    </source>
</evidence>
<dbReference type="PANTHER" id="PTHR10938">
    <property type="entry name" value="TRANSLATION INITIATION FACTOR IF-3"/>
    <property type="match status" value="1"/>
</dbReference>
<sequence>MAGLATTAGNILAPPLLTRLKLKPPSTPLLSLSSFQSNLFGLRLCISTFHFQSFPLSLSSSHQVSVSARYSGKNNDDDQALDISTVRSDKVRLIDEQQNMIGVVSKGEAIRRAEDSQLDLVVLSPDADPPVVRIMNYEYNIDVHDYSVRLRAAQKFLKDGDKVKVMVTMKGREKAFIDKAIQLIRKFQSDLGELATEEHNNFARRKKEDFTERFIFLILVPNKNVVQKAPEGPKKKRDSAPNEVSAAPNEVSAAPNEVSVASNEVSAGV</sequence>
<dbReference type="GO" id="GO:0003743">
    <property type="term" value="F:translation initiation factor activity"/>
    <property type="evidence" value="ECO:0007669"/>
    <property type="project" value="UniProtKB-KW"/>
</dbReference>
<feature type="domain" description="Translation initiation factor 3 N-terminal" evidence="5">
    <location>
        <begin position="86"/>
        <end position="138"/>
    </location>
</feature>
<accession>A0A803MFD3</accession>
<comment type="similarity">
    <text evidence="1">Belongs to the IF-3 family.</text>
</comment>
<dbReference type="InterPro" id="IPR036788">
    <property type="entry name" value="T_IF-3_C_sf"/>
</dbReference>
<protein>
    <recommendedName>
        <fullName evidence="5">Translation initiation factor 3 N-terminal domain-containing protein</fullName>
    </recommendedName>
</protein>
<name>A0A803MFD3_CHEQI</name>
<keyword evidence="3" id="KW-0648">Protein biosynthesis</keyword>
<organism evidence="6 7">
    <name type="scientific">Chenopodium quinoa</name>
    <name type="common">Quinoa</name>
    <dbReference type="NCBI Taxonomy" id="63459"/>
    <lineage>
        <taxon>Eukaryota</taxon>
        <taxon>Viridiplantae</taxon>
        <taxon>Streptophyta</taxon>
        <taxon>Embryophyta</taxon>
        <taxon>Tracheophyta</taxon>
        <taxon>Spermatophyta</taxon>
        <taxon>Magnoliopsida</taxon>
        <taxon>eudicotyledons</taxon>
        <taxon>Gunneridae</taxon>
        <taxon>Pentapetalae</taxon>
        <taxon>Caryophyllales</taxon>
        <taxon>Chenopodiaceae</taxon>
        <taxon>Chenopodioideae</taxon>
        <taxon>Atripliceae</taxon>
        <taxon>Chenopodium</taxon>
    </lineage>
</organism>
<dbReference type="InterPro" id="IPR019814">
    <property type="entry name" value="Translation_initiation_fac_3_N"/>
</dbReference>
<dbReference type="SUPFAM" id="SSF55200">
    <property type="entry name" value="Translation initiation factor IF3, C-terminal domain"/>
    <property type="match status" value="1"/>
</dbReference>
<reference evidence="6" key="2">
    <citation type="submission" date="2021-03" db="UniProtKB">
        <authorList>
            <consortium name="EnsemblPlants"/>
        </authorList>
    </citation>
    <scope>IDENTIFICATION</scope>
</reference>
<dbReference type="Proteomes" id="UP000596660">
    <property type="component" value="Unplaced"/>
</dbReference>
<dbReference type="PANTHER" id="PTHR10938:SF0">
    <property type="entry name" value="TRANSLATION INITIATION FACTOR IF-3, MITOCHONDRIAL"/>
    <property type="match status" value="1"/>
</dbReference>
<dbReference type="InterPro" id="IPR036787">
    <property type="entry name" value="T_IF-3_N_sf"/>
</dbReference>
<dbReference type="GO" id="GO:0043022">
    <property type="term" value="F:ribosome binding"/>
    <property type="evidence" value="ECO:0007669"/>
    <property type="project" value="TreeGrafter"/>
</dbReference>
<proteinExistence type="inferred from homology"/>
<keyword evidence="2" id="KW-0396">Initiation factor</keyword>
<feature type="compositionally biased region" description="Polar residues" evidence="4">
    <location>
        <begin position="259"/>
        <end position="269"/>
    </location>
</feature>